<keyword evidence="4" id="KW-0808">Transferase</keyword>
<dbReference type="Gene3D" id="3.30.565.10">
    <property type="entry name" value="Histidine kinase-like ATPase, C-terminal domain"/>
    <property type="match status" value="1"/>
</dbReference>
<feature type="domain" description="Histidine kinase" evidence="7">
    <location>
        <begin position="1"/>
        <end position="172"/>
    </location>
</feature>
<dbReference type="InterPro" id="IPR036890">
    <property type="entry name" value="HATPase_C_sf"/>
</dbReference>
<dbReference type="GO" id="GO:0004721">
    <property type="term" value="F:phosphoprotein phosphatase activity"/>
    <property type="evidence" value="ECO:0007669"/>
    <property type="project" value="TreeGrafter"/>
</dbReference>
<protein>
    <recommendedName>
        <fullName evidence="2">histidine kinase</fullName>
        <ecNumber evidence="2">2.7.13.3</ecNumber>
    </recommendedName>
</protein>
<dbReference type="AlphaFoldDB" id="A0A437MLK8"/>
<comment type="catalytic activity">
    <reaction evidence="1">
        <text>ATP + protein L-histidine = ADP + protein N-phospho-L-histidine.</text>
        <dbReference type="EC" id="2.7.13.3"/>
    </reaction>
</comment>
<dbReference type="SUPFAM" id="SSF55874">
    <property type="entry name" value="ATPase domain of HSP90 chaperone/DNA topoisomerase II/histidine kinase"/>
    <property type="match status" value="1"/>
</dbReference>
<evidence type="ECO:0000313" key="9">
    <source>
        <dbReference type="Proteomes" id="UP000282759"/>
    </source>
</evidence>
<dbReference type="EC" id="2.7.13.3" evidence="2"/>
<dbReference type="SMART" id="SM00387">
    <property type="entry name" value="HATPase_c"/>
    <property type="match status" value="1"/>
</dbReference>
<keyword evidence="5" id="KW-0418">Kinase</keyword>
<dbReference type="Pfam" id="PF02518">
    <property type="entry name" value="HATPase_c"/>
    <property type="match status" value="1"/>
</dbReference>
<evidence type="ECO:0000256" key="3">
    <source>
        <dbReference type="ARBA" id="ARBA00022553"/>
    </source>
</evidence>
<dbReference type="InterPro" id="IPR050351">
    <property type="entry name" value="BphY/WalK/GraS-like"/>
</dbReference>
<keyword evidence="6" id="KW-0902">Two-component regulatory system</keyword>
<dbReference type="PANTHER" id="PTHR45453">
    <property type="entry name" value="PHOSPHATE REGULON SENSOR PROTEIN PHOR"/>
    <property type="match status" value="1"/>
</dbReference>
<dbReference type="PROSITE" id="PS50109">
    <property type="entry name" value="HIS_KIN"/>
    <property type="match status" value="1"/>
</dbReference>
<dbReference type="GO" id="GO:0005886">
    <property type="term" value="C:plasma membrane"/>
    <property type="evidence" value="ECO:0007669"/>
    <property type="project" value="TreeGrafter"/>
</dbReference>
<sequence>MLFKNKHKWQDPAISEKLKKLAGNAERHTKKLHHLVGDLLNTTKIEKGQLALNKIIFALSDITNSCCSHIQVGGKYHIKHTGDHSLKVTADQNKIDQVIVNFVNNAVKYAPESTEIIIHVERAGKFTRVCVIDKGHGIPADSLNKLFDRYYRVDGQNRQISGLGLGLYIYRQRSYGGTAARLALTVS</sequence>
<dbReference type="OrthoDB" id="9813151at2"/>
<dbReference type="Proteomes" id="UP000282759">
    <property type="component" value="Unassembled WGS sequence"/>
</dbReference>
<dbReference type="GO" id="GO:0016036">
    <property type="term" value="P:cellular response to phosphate starvation"/>
    <property type="evidence" value="ECO:0007669"/>
    <property type="project" value="TreeGrafter"/>
</dbReference>
<evidence type="ECO:0000256" key="6">
    <source>
        <dbReference type="ARBA" id="ARBA00023012"/>
    </source>
</evidence>
<dbReference type="InterPro" id="IPR005467">
    <property type="entry name" value="His_kinase_dom"/>
</dbReference>
<accession>A0A437MLK8</accession>
<comment type="caution">
    <text evidence="8">The sequence shown here is derived from an EMBL/GenBank/DDBJ whole genome shotgun (WGS) entry which is preliminary data.</text>
</comment>
<evidence type="ECO:0000256" key="2">
    <source>
        <dbReference type="ARBA" id="ARBA00012438"/>
    </source>
</evidence>
<organism evidence="8 9">
    <name type="scientific">Mucilaginibacter limnophilus</name>
    <dbReference type="NCBI Taxonomy" id="1932778"/>
    <lineage>
        <taxon>Bacteria</taxon>
        <taxon>Pseudomonadati</taxon>
        <taxon>Bacteroidota</taxon>
        <taxon>Sphingobacteriia</taxon>
        <taxon>Sphingobacteriales</taxon>
        <taxon>Sphingobacteriaceae</taxon>
        <taxon>Mucilaginibacter</taxon>
    </lineage>
</organism>
<evidence type="ECO:0000256" key="4">
    <source>
        <dbReference type="ARBA" id="ARBA00022679"/>
    </source>
</evidence>
<dbReference type="InterPro" id="IPR003594">
    <property type="entry name" value="HATPase_dom"/>
</dbReference>
<dbReference type="EMBL" id="SACK01000008">
    <property type="protein sequence ID" value="RVT98503.1"/>
    <property type="molecule type" value="Genomic_DNA"/>
</dbReference>
<evidence type="ECO:0000256" key="5">
    <source>
        <dbReference type="ARBA" id="ARBA00022777"/>
    </source>
</evidence>
<dbReference type="PANTHER" id="PTHR45453:SF1">
    <property type="entry name" value="PHOSPHATE REGULON SENSOR PROTEIN PHOR"/>
    <property type="match status" value="1"/>
</dbReference>
<evidence type="ECO:0000313" key="8">
    <source>
        <dbReference type="EMBL" id="RVT98503.1"/>
    </source>
</evidence>
<evidence type="ECO:0000256" key="1">
    <source>
        <dbReference type="ARBA" id="ARBA00000085"/>
    </source>
</evidence>
<reference evidence="8 9" key="1">
    <citation type="submission" date="2019-01" db="EMBL/GenBank/DDBJ databases">
        <authorList>
            <person name="Chen W.-M."/>
        </authorList>
    </citation>
    <scope>NUCLEOTIDE SEQUENCE [LARGE SCALE GENOMIC DNA]</scope>
    <source>
        <strain evidence="8 9">YBJ-36</strain>
    </source>
</reference>
<gene>
    <name evidence="8" type="ORF">EOD41_17100</name>
</gene>
<name>A0A437MLK8_9SPHI</name>
<keyword evidence="3" id="KW-0597">Phosphoprotein</keyword>
<dbReference type="GO" id="GO:0000155">
    <property type="term" value="F:phosphorelay sensor kinase activity"/>
    <property type="evidence" value="ECO:0007669"/>
    <property type="project" value="TreeGrafter"/>
</dbReference>
<proteinExistence type="predicted"/>
<keyword evidence="9" id="KW-1185">Reference proteome</keyword>
<evidence type="ECO:0000259" key="7">
    <source>
        <dbReference type="PROSITE" id="PS50109"/>
    </source>
</evidence>